<keyword evidence="5" id="KW-1185">Reference proteome</keyword>
<dbReference type="PANTHER" id="PTHR31642:SF11">
    <property type="entry name" value="SHIKIMATE O-HYDROXYCINNAMOYLTRANSFERASE"/>
    <property type="match status" value="1"/>
</dbReference>
<proteinExistence type="inferred from homology"/>
<gene>
    <name evidence="4" type="ORF">M8C21_032224</name>
</gene>
<dbReference type="Gene3D" id="3.30.559.10">
    <property type="entry name" value="Chloramphenicol acetyltransferase-like domain"/>
    <property type="match status" value="2"/>
</dbReference>
<evidence type="ECO:0000313" key="4">
    <source>
        <dbReference type="EMBL" id="KAI7731860.1"/>
    </source>
</evidence>
<keyword evidence="2" id="KW-0808">Transferase</keyword>
<comment type="caution">
    <text evidence="4">The sequence shown here is derived from an EMBL/GenBank/DDBJ whole genome shotgun (WGS) entry which is preliminary data.</text>
</comment>
<dbReference type="FunFam" id="3.30.559.10:FF:000008">
    <property type="entry name" value="Tryptamine hydroxycinnamoyl transferase"/>
    <property type="match status" value="1"/>
</dbReference>
<evidence type="ECO:0000256" key="3">
    <source>
        <dbReference type="ARBA" id="ARBA00023315"/>
    </source>
</evidence>
<accession>A0AAD5G7F1</accession>
<dbReference type="EMBL" id="JAMZMK010010364">
    <property type="protein sequence ID" value="KAI7731860.1"/>
    <property type="molecule type" value="Genomic_DNA"/>
</dbReference>
<name>A0AAD5G7F1_AMBAR</name>
<dbReference type="PANTHER" id="PTHR31642">
    <property type="entry name" value="TRICHOTHECENE 3-O-ACETYLTRANSFERASE"/>
    <property type="match status" value="1"/>
</dbReference>
<comment type="similarity">
    <text evidence="1">Belongs to the plant acyltransferase family.</text>
</comment>
<evidence type="ECO:0000313" key="5">
    <source>
        <dbReference type="Proteomes" id="UP001206925"/>
    </source>
</evidence>
<reference evidence="4" key="1">
    <citation type="submission" date="2022-06" db="EMBL/GenBank/DDBJ databases">
        <title>Uncovering the hologenomic basis of an extraordinary plant invasion.</title>
        <authorList>
            <person name="Bieker V.C."/>
            <person name="Martin M.D."/>
            <person name="Gilbert T."/>
            <person name="Hodgins K."/>
            <person name="Battlay P."/>
            <person name="Petersen B."/>
            <person name="Wilson J."/>
        </authorList>
    </citation>
    <scope>NUCLEOTIDE SEQUENCE</scope>
    <source>
        <strain evidence="4">AA19_3_7</strain>
        <tissue evidence="4">Leaf</tissue>
    </source>
</reference>
<dbReference type="InterPro" id="IPR023213">
    <property type="entry name" value="CAT-like_dom_sf"/>
</dbReference>
<dbReference type="Proteomes" id="UP001206925">
    <property type="component" value="Unassembled WGS sequence"/>
</dbReference>
<dbReference type="GO" id="GO:0016747">
    <property type="term" value="F:acyltransferase activity, transferring groups other than amino-acyl groups"/>
    <property type="evidence" value="ECO:0007669"/>
    <property type="project" value="TreeGrafter"/>
</dbReference>
<dbReference type="InterPro" id="IPR050317">
    <property type="entry name" value="Plant_Fungal_Acyltransferase"/>
</dbReference>
<evidence type="ECO:0000256" key="1">
    <source>
        <dbReference type="ARBA" id="ARBA00009861"/>
    </source>
</evidence>
<protein>
    <submittedName>
        <fullName evidence="4">Uncharacterized protein</fullName>
    </submittedName>
</protein>
<sequence length="312" mass="35356">MKVVVRESTMVRPAEESPIVNLWNSCLDLTAAKLHTRGVYFYRSSGAPNFFDLNVMKDALSRVLVAFYPMAGRFKQGEDGRLVIVTYFKCGGVSLGYGFEHHRTLLRARDPPRPVFKHIEYQPDPTSLQAPLDETKIIFSKFKLTRSQLNVLKEKSKEDGNMINYSSFEILSGHVWKCVCKARGLPNDMEIKLNFPVDARDRLQPPLPQGYFGNAVFITSAIATSGEIQSKPLWYAASKVHEALARMKNDYLKSALDYLEQHNCKKPEVNYKYTNLLIVSWARLPIHDADFGWGRPIFMGRVGIPTAGCCRA</sequence>
<organism evidence="4 5">
    <name type="scientific">Ambrosia artemisiifolia</name>
    <name type="common">Common ragweed</name>
    <dbReference type="NCBI Taxonomy" id="4212"/>
    <lineage>
        <taxon>Eukaryota</taxon>
        <taxon>Viridiplantae</taxon>
        <taxon>Streptophyta</taxon>
        <taxon>Embryophyta</taxon>
        <taxon>Tracheophyta</taxon>
        <taxon>Spermatophyta</taxon>
        <taxon>Magnoliopsida</taxon>
        <taxon>eudicotyledons</taxon>
        <taxon>Gunneridae</taxon>
        <taxon>Pentapetalae</taxon>
        <taxon>asterids</taxon>
        <taxon>campanulids</taxon>
        <taxon>Asterales</taxon>
        <taxon>Asteraceae</taxon>
        <taxon>Asteroideae</taxon>
        <taxon>Heliantheae alliance</taxon>
        <taxon>Heliantheae</taxon>
        <taxon>Ambrosia</taxon>
    </lineage>
</organism>
<dbReference type="AlphaFoldDB" id="A0AAD5G7F1"/>
<dbReference type="Pfam" id="PF02458">
    <property type="entry name" value="Transferase"/>
    <property type="match status" value="2"/>
</dbReference>
<keyword evidence="3" id="KW-0012">Acyltransferase</keyword>
<evidence type="ECO:0000256" key="2">
    <source>
        <dbReference type="ARBA" id="ARBA00022679"/>
    </source>
</evidence>